<keyword evidence="8 9" id="KW-0131">Cell cycle</keyword>
<dbReference type="PROSITE" id="PS51900">
    <property type="entry name" value="CB"/>
    <property type="match status" value="1"/>
</dbReference>
<evidence type="ECO:0000256" key="5">
    <source>
        <dbReference type="ARBA" id="ARBA00022908"/>
    </source>
</evidence>
<evidence type="ECO:0000259" key="10">
    <source>
        <dbReference type="PROSITE" id="PS51898"/>
    </source>
</evidence>
<evidence type="ECO:0000256" key="7">
    <source>
        <dbReference type="ARBA" id="ARBA00023172"/>
    </source>
</evidence>
<evidence type="ECO:0000313" key="12">
    <source>
        <dbReference type="EMBL" id="TDP28378.1"/>
    </source>
</evidence>
<dbReference type="EMBL" id="SNXI01000022">
    <property type="protein sequence ID" value="TDP28378.1"/>
    <property type="molecule type" value="Genomic_DNA"/>
</dbReference>
<dbReference type="Gene3D" id="1.10.150.130">
    <property type="match status" value="1"/>
</dbReference>
<feature type="domain" description="Core-binding (CB)" evidence="11">
    <location>
        <begin position="2"/>
        <end position="88"/>
    </location>
</feature>
<evidence type="ECO:0000256" key="2">
    <source>
        <dbReference type="ARBA" id="ARBA00022490"/>
    </source>
</evidence>
<proteinExistence type="inferred from homology"/>
<keyword evidence="6 9" id="KW-0238">DNA-binding</keyword>
<dbReference type="PANTHER" id="PTHR30349">
    <property type="entry name" value="PHAGE INTEGRASE-RELATED"/>
    <property type="match status" value="1"/>
</dbReference>
<accession>A0A4R6NX63</accession>
<feature type="domain" description="Tyr recombinase" evidence="10">
    <location>
        <begin position="109"/>
        <end position="290"/>
    </location>
</feature>
<dbReference type="InterPro" id="IPR002104">
    <property type="entry name" value="Integrase_catalytic"/>
</dbReference>
<keyword evidence="2 9" id="KW-0963">Cytoplasm</keyword>
<dbReference type="InterPro" id="IPR010998">
    <property type="entry name" value="Integrase_recombinase_N"/>
</dbReference>
<evidence type="ECO:0000256" key="9">
    <source>
        <dbReference type="HAMAP-Rule" id="MF_01808"/>
    </source>
</evidence>
<dbReference type="InterPro" id="IPR050090">
    <property type="entry name" value="Tyrosine_recombinase_XerCD"/>
</dbReference>
<protein>
    <recommendedName>
        <fullName evidence="9">Tyrosine recombinase XerC</fullName>
    </recommendedName>
</protein>
<evidence type="ECO:0000313" key="13">
    <source>
        <dbReference type="Proteomes" id="UP000295531"/>
    </source>
</evidence>
<dbReference type="GO" id="GO:0051301">
    <property type="term" value="P:cell division"/>
    <property type="evidence" value="ECO:0007669"/>
    <property type="project" value="UniProtKB-KW"/>
</dbReference>
<comment type="caution">
    <text evidence="12">The sequence shown here is derived from an EMBL/GenBank/DDBJ whole genome shotgun (WGS) entry which is preliminary data.</text>
</comment>
<comment type="function">
    <text evidence="9">Site-specific tyrosine recombinase, which acts by catalyzing the cutting and rejoining of the recombining DNA molecules. The XerC-XerD complex is essential to convert dimers of the bacterial chromosome into monomers to permit their segregation at cell division. It also contributes to the segregational stability of plasmids.</text>
</comment>
<dbReference type="InterPro" id="IPR044068">
    <property type="entry name" value="CB"/>
</dbReference>
<dbReference type="SUPFAM" id="SSF56349">
    <property type="entry name" value="DNA breaking-rejoining enzymes"/>
    <property type="match status" value="1"/>
</dbReference>
<keyword evidence="4 9" id="KW-0159">Chromosome partition</keyword>
<feature type="active site" evidence="9">
    <location>
        <position position="268"/>
    </location>
</feature>
<dbReference type="PROSITE" id="PS51898">
    <property type="entry name" value="TYR_RECOMBINASE"/>
    <property type="match status" value="1"/>
</dbReference>
<dbReference type="PANTHER" id="PTHR30349:SF81">
    <property type="entry name" value="TYROSINE RECOMBINASE XERC"/>
    <property type="match status" value="1"/>
</dbReference>
<dbReference type="AlphaFoldDB" id="A0A4R6NX63"/>
<dbReference type="GO" id="GO:0003677">
    <property type="term" value="F:DNA binding"/>
    <property type="evidence" value="ECO:0007669"/>
    <property type="project" value="UniProtKB-UniRule"/>
</dbReference>
<feature type="active site" description="O-(3'-phospho-DNA)-tyrosine intermediate" evidence="9">
    <location>
        <position position="277"/>
    </location>
</feature>
<dbReference type="GO" id="GO:0007059">
    <property type="term" value="P:chromosome segregation"/>
    <property type="evidence" value="ECO:0007669"/>
    <property type="project" value="UniProtKB-UniRule"/>
</dbReference>
<evidence type="ECO:0000256" key="4">
    <source>
        <dbReference type="ARBA" id="ARBA00022829"/>
    </source>
</evidence>
<keyword evidence="13" id="KW-1185">Reference proteome</keyword>
<feature type="active site" evidence="9">
    <location>
        <position position="148"/>
    </location>
</feature>
<dbReference type="GO" id="GO:0006313">
    <property type="term" value="P:DNA transposition"/>
    <property type="evidence" value="ECO:0007669"/>
    <property type="project" value="UniProtKB-UniRule"/>
</dbReference>
<organism evidence="12 13">
    <name type="scientific">Idiomarina aquatica</name>
    <dbReference type="NCBI Taxonomy" id="1327752"/>
    <lineage>
        <taxon>Bacteria</taxon>
        <taxon>Pseudomonadati</taxon>
        <taxon>Pseudomonadota</taxon>
        <taxon>Gammaproteobacteria</taxon>
        <taxon>Alteromonadales</taxon>
        <taxon>Idiomarinaceae</taxon>
        <taxon>Idiomarina</taxon>
    </lineage>
</organism>
<dbReference type="CDD" id="cd00798">
    <property type="entry name" value="INT_XerDC_C"/>
    <property type="match status" value="1"/>
</dbReference>
<sequence>MMTLVEWQSCWLDHLRGERGLAELTLKSYQRLILLDITYLADQGVSKPQQLTTALLERCLVNWRREGLGERSIALKLSAWRTFCDFLLHSGALQDNPALNVKAPKIPKRLPKNLDVDSISHLLDLPKSDELAIRDAAIMELLYSSGLRLAELVSLDRDSIDLRIGQLRVVGKGSKTRIVPVGRHAIGAIKEWLKVRANWLGAKPELALFISKRLSRISPRTVQQRLNFWGQQQGIIGDLHPHKLRHSFASHMLEASGDLRAVQELLGHANLSTTQIYTHLDFKRLAEVYDSAHPRANRTVKK</sequence>
<evidence type="ECO:0000256" key="6">
    <source>
        <dbReference type="ARBA" id="ARBA00023125"/>
    </source>
</evidence>
<comment type="subcellular location">
    <subcellularLocation>
        <location evidence="1 9">Cytoplasm</location>
    </subcellularLocation>
</comment>
<dbReference type="InterPro" id="IPR011010">
    <property type="entry name" value="DNA_brk_join_enz"/>
</dbReference>
<evidence type="ECO:0000256" key="1">
    <source>
        <dbReference type="ARBA" id="ARBA00004496"/>
    </source>
</evidence>
<keyword evidence="3 9" id="KW-0132">Cell division</keyword>
<dbReference type="Proteomes" id="UP000295531">
    <property type="component" value="Unassembled WGS sequence"/>
</dbReference>
<keyword evidence="5 9" id="KW-0229">DNA integration</keyword>
<evidence type="ECO:0000259" key="11">
    <source>
        <dbReference type="PROSITE" id="PS51900"/>
    </source>
</evidence>
<dbReference type="GO" id="GO:0009037">
    <property type="term" value="F:tyrosine-based site-specific recombinase activity"/>
    <property type="evidence" value="ECO:0007669"/>
    <property type="project" value="UniProtKB-UniRule"/>
</dbReference>
<name>A0A4R6NX63_9GAMM</name>
<dbReference type="InterPro" id="IPR013762">
    <property type="entry name" value="Integrase-like_cat_sf"/>
</dbReference>
<dbReference type="InterPro" id="IPR004107">
    <property type="entry name" value="Integrase_SAM-like_N"/>
</dbReference>
<evidence type="ECO:0000256" key="8">
    <source>
        <dbReference type="ARBA" id="ARBA00023306"/>
    </source>
</evidence>
<dbReference type="Gene3D" id="1.10.443.10">
    <property type="entry name" value="Intergrase catalytic core"/>
    <property type="match status" value="1"/>
</dbReference>
<dbReference type="InterPro" id="IPR023009">
    <property type="entry name" value="Tyrosine_recombinase_XerC/XerD"/>
</dbReference>
<dbReference type="Pfam" id="PF02899">
    <property type="entry name" value="Phage_int_SAM_1"/>
    <property type="match status" value="1"/>
</dbReference>
<reference evidence="12 13" key="1">
    <citation type="submission" date="2019-03" db="EMBL/GenBank/DDBJ databases">
        <title>Freshwater and sediment microbial communities from various areas in North America, analyzing microbe dynamics in response to fracking.</title>
        <authorList>
            <person name="Lamendella R."/>
        </authorList>
    </citation>
    <scope>NUCLEOTIDE SEQUENCE [LARGE SCALE GENOMIC DNA]</scope>
    <source>
        <strain evidence="12 13">18_TX</strain>
    </source>
</reference>
<feature type="active site" evidence="9">
    <location>
        <position position="242"/>
    </location>
</feature>
<gene>
    <name evidence="9" type="primary">xerC</name>
    <name evidence="12" type="ORF">DEU29_12223</name>
</gene>
<dbReference type="Pfam" id="PF00589">
    <property type="entry name" value="Phage_integrase"/>
    <property type="match status" value="1"/>
</dbReference>
<feature type="active site" evidence="9">
    <location>
        <position position="172"/>
    </location>
</feature>
<dbReference type="HAMAP" id="MF_01808">
    <property type="entry name" value="Recomb_XerC_XerD"/>
    <property type="match status" value="1"/>
</dbReference>
<feature type="active site" evidence="9">
    <location>
        <position position="245"/>
    </location>
</feature>
<keyword evidence="7 9" id="KW-0233">DNA recombination</keyword>
<evidence type="ECO:0000256" key="3">
    <source>
        <dbReference type="ARBA" id="ARBA00022618"/>
    </source>
</evidence>
<dbReference type="GO" id="GO:0005737">
    <property type="term" value="C:cytoplasm"/>
    <property type="evidence" value="ECO:0007669"/>
    <property type="project" value="UniProtKB-SubCell"/>
</dbReference>
<comment type="subunit">
    <text evidence="9">Forms a cyclic heterotetrameric complex composed of two molecules of XerC and two molecules of XerD.</text>
</comment>
<comment type="similarity">
    <text evidence="9">Belongs to the 'phage' integrase family. XerC subfamily.</text>
</comment>